<accession>A0A448YPD9</accession>
<name>A0A448YPD9_BRENA</name>
<evidence type="ECO:0000256" key="3">
    <source>
        <dbReference type="PROSITE-ProRule" id="PRU10007"/>
    </source>
</evidence>
<dbReference type="InterPro" id="IPR016160">
    <property type="entry name" value="Ald_DH_CS_CYS"/>
</dbReference>
<dbReference type="InterPro" id="IPR016162">
    <property type="entry name" value="Ald_DH_N"/>
</dbReference>
<dbReference type="PROSITE" id="PS00687">
    <property type="entry name" value="ALDEHYDE_DEHYDR_GLU"/>
    <property type="match status" value="1"/>
</dbReference>
<sequence>MYPTEVDITVPNGNKWSQKTGLFIDNEFVPSVKGETIEVEDPGTTKTICSVYLADKEDINKAVVAAKKAYYETWSHYSGQKRAEILYRLADLIKENSSHVADLESLESGKPKDNNAILDVLHTADVFRYYAGLAVGAQDGKTIETDPAKFTYTITEPYGVCGAVIAWNFPCSTFSWKVAPCLAAGNTLVLKTAELTPLSALYISELAVKAGLPAGVLNVTCGLGNTAGSALAEHPDVRKISFTGSTGVGVKIQEAGSKNLKYCTLECGGKSPLVVYDDADFDQAIKWASFGIFFNKGEICTASSRIYVQDTIYDEFVKKLTKYVEENLVQGPQFKKGVNVGPQVNKKQMERVLGYIEKGVAEGAKIATGGKRATVEGETGYFIEPTIFVDCNQKMSIVQEEIFGPVVTVSKFHTDEESIQLSNDSIYGLAAYVFTTNIKRSQKFIREVESGQIFVNVTFAADFRVPFGGYKMSGRGRELGEAGLSAFQQTKAVHYNLGIEL</sequence>
<dbReference type="OrthoDB" id="310895at2759"/>
<dbReference type="Proteomes" id="UP000290900">
    <property type="component" value="Unassembled WGS sequence"/>
</dbReference>
<dbReference type="FunFam" id="3.40.605.10:FF:000001">
    <property type="entry name" value="Aldehyde dehydrogenase 1"/>
    <property type="match status" value="1"/>
</dbReference>
<dbReference type="InterPro" id="IPR015590">
    <property type="entry name" value="Aldehyde_DH_dom"/>
</dbReference>
<evidence type="ECO:0000313" key="7">
    <source>
        <dbReference type="Proteomes" id="UP000290900"/>
    </source>
</evidence>
<evidence type="ECO:0000259" key="5">
    <source>
        <dbReference type="Pfam" id="PF00171"/>
    </source>
</evidence>
<proteinExistence type="inferred from homology"/>
<gene>
    <name evidence="6" type="ORF">BRENAR_LOCUS3477</name>
</gene>
<feature type="domain" description="Aldehyde dehydrogenase" evidence="5">
    <location>
        <begin position="29"/>
        <end position="493"/>
    </location>
</feature>
<feature type="active site" evidence="3">
    <location>
        <position position="266"/>
    </location>
</feature>
<keyword evidence="2 4" id="KW-0560">Oxidoreductase</keyword>
<dbReference type="GO" id="GO:0019752">
    <property type="term" value="P:carboxylic acid metabolic process"/>
    <property type="evidence" value="ECO:0007669"/>
    <property type="project" value="UniProtKB-ARBA"/>
</dbReference>
<dbReference type="PANTHER" id="PTHR11699">
    <property type="entry name" value="ALDEHYDE DEHYDROGENASE-RELATED"/>
    <property type="match status" value="1"/>
</dbReference>
<dbReference type="SUPFAM" id="SSF53720">
    <property type="entry name" value="ALDH-like"/>
    <property type="match status" value="1"/>
</dbReference>
<dbReference type="InterPro" id="IPR016161">
    <property type="entry name" value="Ald_DH/histidinol_DH"/>
</dbReference>
<protein>
    <submittedName>
        <fullName evidence="6">DEKNAAC103814</fullName>
    </submittedName>
</protein>
<dbReference type="Gene3D" id="3.40.605.10">
    <property type="entry name" value="Aldehyde Dehydrogenase, Chain A, domain 1"/>
    <property type="match status" value="1"/>
</dbReference>
<dbReference type="InterPro" id="IPR016163">
    <property type="entry name" value="Ald_DH_C"/>
</dbReference>
<dbReference type="EMBL" id="CAACVR010000026">
    <property type="protein sequence ID" value="VEU22746.1"/>
    <property type="molecule type" value="Genomic_DNA"/>
</dbReference>
<keyword evidence="7" id="KW-1185">Reference proteome</keyword>
<evidence type="ECO:0000313" key="6">
    <source>
        <dbReference type="EMBL" id="VEU22746.1"/>
    </source>
</evidence>
<evidence type="ECO:0000256" key="2">
    <source>
        <dbReference type="ARBA" id="ARBA00023002"/>
    </source>
</evidence>
<dbReference type="InParanoid" id="A0A448YPD9"/>
<reference evidence="6 7" key="1">
    <citation type="submission" date="2018-12" db="EMBL/GenBank/DDBJ databases">
        <authorList>
            <person name="Tiukova I."/>
            <person name="Dainat J."/>
        </authorList>
    </citation>
    <scope>NUCLEOTIDE SEQUENCE [LARGE SCALE GENOMIC DNA]</scope>
</reference>
<dbReference type="Pfam" id="PF00171">
    <property type="entry name" value="Aldedh"/>
    <property type="match status" value="1"/>
</dbReference>
<evidence type="ECO:0000256" key="1">
    <source>
        <dbReference type="ARBA" id="ARBA00009986"/>
    </source>
</evidence>
<dbReference type="AlphaFoldDB" id="A0A448YPD9"/>
<dbReference type="PROSITE" id="PS00070">
    <property type="entry name" value="ALDEHYDE_DEHYDR_CYS"/>
    <property type="match status" value="1"/>
</dbReference>
<comment type="similarity">
    <text evidence="1 4">Belongs to the aldehyde dehydrogenase family.</text>
</comment>
<dbReference type="InterPro" id="IPR029510">
    <property type="entry name" value="Ald_DH_CS_GLU"/>
</dbReference>
<dbReference type="FunFam" id="3.40.309.10:FF:000012">
    <property type="entry name" value="Betaine aldehyde dehydrogenase"/>
    <property type="match status" value="1"/>
</dbReference>
<organism evidence="6 7">
    <name type="scientific">Brettanomyces naardenensis</name>
    <name type="common">Yeast</name>
    <dbReference type="NCBI Taxonomy" id="13370"/>
    <lineage>
        <taxon>Eukaryota</taxon>
        <taxon>Fungi</taxon>
        <taxon>Dikarya</taxon>
        <taxon>Ascomycota</taxon>
        <taxon>Saccharomycotina</taxon>
        <taxon>Pichiomycetes</taxon>
        <taxon>Pichiales</taxon>
        <taxon>Pichiaceae</taxon>
        <taxon>Brettanomyces</taxon>
    </lineage>
</organism>
<dbReference type="Gene3D" id="3.40.309.10">
    <property type="entry name" value="Aldehyde Dehydrogenase, Chain A, domain 2"/>
    <property type="match status" value="1"/>
</dbReference>
<evidence type="ECO:0000256" key="4">
    <source>
        <dbReference type="RuleBase" id="RU003345"/>
    </source>
</evidence>
<dbReference type="GO" id="GO:0016620">
    <property type="term" value="F:oxidoreductase activity, acting on the aldehyde or oxo group of donors, NAD or NADP as acceptor"/>
    <property type="evidence" value="ECO:0007669"/>
    <property type="project" value="InterPro"/>
</dbReference>
<dbReference type="STRING" id="13370.A0A448YPD9"/>